<dbReference type="InterPro" id="IPR001437">
    <property type="entry name" value="Tscrpt_elong_fac_GreA/B_C"/>
</dbReference>
<dbReference type="PANTHER" id="PTHR30437">
    <property type="entry name" value="TRANSCRIPTION ELONGATION FACTOR GREA"/>
    <property type="match status" value="1"/>
</dbReference>
<dbReference type="PANTHER" id="PTHR30437:SF5">
    <property type="entry name" value="REGULATOR OF NUCLEOSIDE DIPHOSPHATE KINASE"/>
    <property type="match status" value="1"/>
</dbReference>
<keyword evidence="2" id="KW-0648">Protein biosynthesis</keyword>
<dbReference type="EMBL" id="JARXHW010000104">
    <property type="protein sequence ID" value="MDQ8209648.1"/>
    <property type="molecule type" value="Genomic_DNA"/>
</dbReference>
<gene>
    <name evidence="2" type="ORF">QEH52_19170</name>
</gene>
<keyword evidence="3" id="KW-1185">Reference proteome</keyword>
<dbReference type="InterPro" id="IPR036953">
    <property type="entry name" value="GreA/GreB_C_sf"/>
</dbReference>
<accession>A0ABU1AZR0</accession>
<dbReference type="GO" id="GO:0003746">
    <property type="term" value="F:translation elongation factor activity"/>
    <property type="evidence" value="ECO:0007669"/>
    <property type="project" value="UniProtKB-KW"/>
</dbReference>
<sequence length="140" mass="15349">MKKKNIYLSKEDHSVLNHLIQGLSAKIDTVFHLRSELSRSIVLDASEVPDDAIGLNSRVEIEDIESGEIESYILTLPGQSDFDAGRLSVLAPVGAGLLGYTEGDEIEWPTPGGVRRMRVLRVDRGATENSFVDNSAKALR</sequence>
<evidence type="ECO:0000313" key="2">
    <source>
        <dbReference type="EMBL" id="MDQ8209648.1"/>
    </source>
</evidence>
<comment type="caution">
    <text evidence="2">The sequence shown here is derived from an EMBL/GenBank/DDBJ whole genome shotgun (WGS) entry which is preliminary data.</text>
</comment>
<organism evidence="2 3">
    <name type="scientific">Thalassobacterium maritimum</name>
    <dbReference type="NCBI Taxonomy" id="3041265"/>
    <lineage>
        <taxon>Bacteria</taxon>
        <taxon>Pseudomonadati</taxon>
        <taxon>Verrucomicrobiota</taxon>
        <taxon>Opitutia</taxon>
        <taxon>Puniceicoccales</taxon>
        <taxon>Coraliomargaritaceae</taxon>
        <taxon>Thalassobacterium</taxon>
    </lineage>
</organism>
<proteinExistence type="predicted"/>
<evidence type="ECO:0000259" key="1">
    <source>
        <dbReference type="Pfam" id="PF01272"/>
    </source>
</evidence>
<dbReference type="Proteomes" id="UP001225316">
    <property type="component" value="Unassembled WGS sequence"/>
</dbReference>
<reference evidence="2 3" key="1">
    <citation type="submission" date="2023-04" db="EMBL/GenBank/DDBJ databases">
        <title>A novel bacteria isolated from coastal sediment.</title>
        <authorList>
            <person name="Liu X.-J."/>
            <person name="Du Z.-J."/>
        </authorList>
    </citation>
    <scope>NUCLEOTIDE SEQUENCE [LARGE SCALE GENOMIC DNA]</scope>
    <source>
        <strain evidence="2 3">SDUM461003</strain>
    </source>
</reference>
<feature type="domain" description="Transcription elongation factor GreA/GreB C-terminal" evidence="1">
    <location>
        <begin position="49"/>
        <end position="123"/>
    </location>
</feature>
<name>A0ABU1AZR0_9BACT</name>
<keyword evidence="2" id="KW-0251">Elongation factor</keyword>
<dbReference type="RefSeq" id="WP_308952565.1">
    <property type="nucleotide sequence ID" value="NZ_JARXHW010000104.1"/>
</dbReference>
<dbReference type="InterPro" id="IPR023459">
    <property type="entry name" value="Tscrpt_elong_fac_GreA/B_fam"/>
</dbReference>
<evidence type="ECO:0000313" key="3">
    <source>
        <dbReference type="Proteomes" id="UP001225316"/>
    </source>
</evidence>
<dbReference type="SUPFAM" id="SSF54534">
    <property type="entry name" value="FKBP-like"/>
    <property type="match status" value="1"/>
</dbReference>
<protein>
    <submittedName>
        <fullName evidence="2">GreA/GreB family elongation factor</fullName>
    </submittedName>
</protein>
<dbReference type="Gene3D" id="3.10.50.30">
    <property type="entry name" value="Transcription elongation factor, GreA/GreB, C-terminal domain"/>
    <property type="match status" value="1"/>
</dbReference>
<dbReference type="Pfam" id="PF01272">
    <property type="entry name" value="GreA_GreB"/>
    <property type="match status" value="1"/>
</dbReference>